<reference evidence="3" key="1">
    <citation type="submission" date="2011-08" db="EMBL/GenBank/DDBJ databases">
        <authorList>
            <person name="Rombauts S."/>
        </authorList>
    </citation>
    <scope>NUCLEOTIDE SEQUENCE</scope>
    <source>
        <strain evidence="3">London</strain>
    </source>
</reference>
<dbReference type="AlphaFoldDB" id="T1L645"/>
<evidence type="ECO:0000256" key="1">
    <source>
        <dbReference type="SAM" id="MobiDB-lite"/>
    </source>
</evidence>
<feature type="region of interest" description="Disordered" evidence="1">
    <location>
        <begin position="30"/>
        <end position="61"/>
    </location>
</feature>
<protein>
    <submittedName>
        <fullName evidence="2">Uncharacterized protein</fullName>
    </submittedName>
</protein>
<sequence length="125" mass="14153">MILDESIVLNLKKLPMRLHYVIMRSSLCDENTDSSETDSVDSPSLPPLPSPSSSEEELIDYQTPDIPLDNVYLYEPFDDKDSFHKNWVTSKATKSDSEDGKYDGEWEIVPTVERIPVDSTVTNVV</sequence>
<name>T1L645_TETUR</name>
<evidence type="ECO:0000313" key="2">
    <source>
        <dbReference type="EnsemblMetazoa" id="tetur611g00020.1"/>
    </source>
</evidence>
<dbReference type="EnsemblMetazoa" id="tetur611g00020.1">
    <property type="protein sequence ID" value="tetur611g00020.1"/>
    <property type="gene ID" value="tetur611g00020"/>
</dbReference>
<keyword evidence="3" id="KW-1185">Reference proteome</keyword>
<accession>T1L645</accession>
<evidence type="ECO:0000313" key="3">
    <source>
        <dbReference type="Proteomes" id="UP000015104"/>
    </source>
</evidence>
<organism evidence="2 3">
    <name type="scientific">Tetranychus urticae</name>
    <name type="common">Two-spotted spider mite</name>
    <dbReference type="NCBI Taxonomy" id="32264"/>
    <lineage>
        <taxon>Eukaryota</taxon>
        <taxon>Metazoa</taxon>
        <taxon>Ecdysozoa</taxon>
        <taxon>Arthropoda</taxon>
        <taxon>Chelicerata</taxon>
        <taxon>Arachnida</taxon>
        <taxon>Acari</taxon>
        <taxon>Acariformes</taxon>
        <taxon>Trombidiformes</taxon>
        <taxon>Prostigmata</taxon>
        <taxon>Eleutherengona</taxon>
        <taxon>Raphignathae</taxon>
        <taxon>Tetranychoidea</taxon>
        <taxon>Tetranychidae</taxon>
        <taxon>Tetranychus</taxon>
    </lineage>
</organism>
<proteinExistence type="predicted"/>
<dbReference type="HOGENOM" id="CLU_1995527_0_0_1"/>
<dbReference type="EMBL" id="CAEY01001618">
    <property type="status" value="NOT_ANNOTATED_CDS"/>
    <property type="molecule type" value="Genomic_DNA"/>
</dbReference>
<dbReference type="Proteomes" id="UP000015104">
    <property type="component" value="Unassembled WGS sequence"/>
</dbReference>
<feature type="compositionally biased region" description="Acidic residues" evidence="1">
    <location>
        <begin position="30"/>
        <end position="39"/>
    </location>
</feature>
<dbReference type="Gene3D" id="2.60.120.200">
    <property type="match status" value="1"/>
</dbReference>
<reference evidence="2" key="2">
    <citation type="submission" date="2015-06" db="UniProtKB">
        <authorList>
            <consortium name="EnsemblMetazoa"/>
        </authorList>
    </citation>
    <scope>IDENTIFICATION</scope>
</reference>